<dbReference type="AlphaFoldDB" id="A0ABD3EUR9"/>
<evidence type="ECO:0000313" key="2">
    <source>
        <dbReference type="EMBL" id="KAL3658247.1"/>
    </source>
</evidence>
<organism evidence="2 3">
    <name type="scientific">Phytophthora oleae</name>
    <dbReference type="NCBI Taxonomy" id="2107226"/>
    <lineage>
        <taxon>Eukaryota</taxon>
        <taxon>Sar</taxon>
        <taxon>Stramenopiles</taxon>
        <taxon>Oomycota</taxon>
        <taxon>Peronosporomycetes</taxon>
        <taxon>Peronosporales</taxon>
        <taxon>Peronosporaceae</taxon>
        <taxon>Phytophthora</taxon>
    </lineage>
</organism>
<dbReference type="EMBL" id="JBIMZQ010000055">
    <property type="protein sequence ID" value="KAL3658247.1"/>
    <property type="molecule type" value="Genomic_DNA"/>
</dbReference>
<gene>
    <name evidence="2" type="ORF">V7S43_016637</name>
</gene>
<keyword evidence="1" id="KW-0175">Coiled coil</keyword>
<dbReference type="Proteomes" id="UP001632037">
    <property type="component" value="Unassembled WGS sequence"/>
</dbReference>
<proteinExistence type="predicted"/>
<protein>
    <submittedName>
        <fullName evidence="2">Uncharacterized protein</fullName>
    </submittedName>
</protein>
<comment type="caution">
    <text evidence="2">The sequence shown here is derived from an EMBL/GenBank/DDBJ whole genome shotgun (WGS) entry which is preliminary data.</text>
</comment>
<evidence type="ECO:0000313" key="3">
    <source>
        <dbReference type="Proteomes" id="UP001632037"/>
    </source>
</evidence>
<keyword evidence="3" id="KW-1185">Reference proteome</keyword>
<evidence type="ECO:0000256" key="1">
    <source>
        <dbReference type="SAM" id="Coils"/>
    </source>
</evidence>
<feature type="coiled-coil region" evidence="1">
    <location>
        <begin position="43"/>
        <end position="70"/>
    </location>
</feature>
<sequence length="88" mass="10634">MQTALAKLLEAKQARKKAAHRADQEDMRCVLDLENSLAKENRQERQNRGNENLQRRVQELQESLVRERSRRRQDFKRRKWELRTAMTS</sequence>
<accession>A0ABD3EUR9</accession>
<reference evidence="2 3" key="1">
    <citation type="submission" date="2024-09" db="EMBL/GenBank/DDBJ databases">
        <title>Genome sequencing and assembly of Phytophthora oleae, isolate VK10A, causative agent of rot of olive drupes.</title>
        <authorList>
            <person name="Conti Taguali S."/>
            <person name="Riolo M."/>
            <person name="La Spada F."/>
            <person name="Cacciola S.O."/>
            <person name="Dionisio G."/>
        </authorList>
    </citation>
    <scope>NUCLEOTIDE SEQUENCE [LARGE SCALE GENOMIC DNA]</scope>
    <source>
        <strain evidence="2 3">VK10A</strain>
    </source>
</reference>
<name>A0ABD3EUR9_9STRA</name>